<comment type="caution">
    <text evidence="2">The sequence shown here is derived from an EMBL/GenBank/DDBJ whole genome shotgun (WGS) entry which is preliminary data.</text>
</comment>
<organism evidence="2 3">
    <name type="scientific">Suillus plorans</name>
    <dbReference type="NCBI Taxonomy" id="116603"/>
    <lineage>
        <taxon>Eukaryota</taxon>
        <taxon>Fungi</taxon>
        <taxon>Dikarya</taxon>
        <taxon>Basidiomycota</taxon>
        <taxon>Agaricomycotina</taxon>
        <taxon>Agaricomycetes</taxon>
        <taxon>Agaricomycetidae</taxon>
        <taxon>Boletales</taxon>
        <taxon>Suillineae</taxon>
        <taxon>Suillaceae</taxon>
        <taxon>Suillus</taxon>
    </lineage>
</organism>
<sequence length="82" mass="8288">MKFISLTSMIVSVAVMAGVATAYNPIGQSCDTPGGYGCSQDASINGGNAFIYECASTDKFVYVAGCGCPTCCEATTSGAFCT</sequence>
<reference evidence="2" key="1">
    <citation type="journal article" date="2020" name="New Phytol.">
        <title>Comparative genomics reveals dynamic genome evolution in host specialist ectomycorrhizal fungi.</title>
        <authorList>
            <person name="Lofgren L.A."/>
            <person name="Nguyen N.H."/>
            <person name="Vilgalys R."/>
            <person name="Ruytinx J."/>
            <person name="Liao H.L."/>
            <person name="Branco S."/>
            <person name="Kuo A."/>
            <person name="LaButti K."/>
            <person name="Lipzen A."/>
            <person name="Andreopoulos W."/>
            <person name="Pangilinan J."/>
            <person name="Riley R."/>
            <person name="Hundley H."/>
            <person name="Na H."/>
            <person name="Barry K."/>
            <person name="Grigoriev I.V."/>
            <person name="Stajich J.E."/>
            <person name="Kennedy P.G."/>
        </authorList>
    </citation>
    <scope>NUCLEOTIDE SEQUENCE</scope>
    <source>
        <strain evidence="2">S12</strain>
    </source>
</reference>
<feature type="signal peptide" evidence="1">
    <location>
        <begin position="1"/>
        <end position="22"/>
    </location>
</feature>
<dbReference type="AlphaFoldDB" id="A0A9P7ATN0"/>
<evidence type="ECO:0000256" key="1">
    <source>
        <dbReference type="SAM" id="SignalP"/>
    </source>
</evidence>
<feature type="chain" id="PRO_5040378931" evidence="1">
    <location>
        <begin position="23"/>
        <end position="82"/>
    </location>
</feature>
<gene>
    <name evidence="2" type="ORF">HD556DRAFT_299774</name>
</gene>
<dbReference type="Pfam" id="PF09355">
    <property type="entry name" value="Phage_Gp19"/>
    <property type="match status" value="1"/>
</dbReference>
<name>A0A9P7ATN0_9AGAM</name>
<dbReference type="Proteomes" id="UP000719766">
    <property type="component" value="Unassembled WGS sequence"/>
</dbReference>
<dbReference type="PROSITE" id="PS51257">
    <property type="entry name" value="PROKAR_LIPOPROTEIN"/>
    <property type="match status" value="1"/>
</dbReference>
<dbReference type="RefSeq" id="XP_041161910.1">
    <property type="nucleotide sequence ID" value="XM_041310188.1"/>
</dbReference>
<dbReference type="InterPro" id="IPR018963">
    <property type="entry name" value="Mycophage_D29_Gp19"/>
</dbReference>
<protein>
    <submittedName>
        <fullName evidence="2">Uncharacterized protein</fullName>
    </submittedName>
</protein>
<evidence type="ECO:0000313" key="2">
    <source>
        <dbReference type="EMBL" id="KAG1796394.1"/>
    </source>
</evidence>
<accession>A0A9P7ATN0</accession>
<evidence type="ECO:0000313" key="3">
    <source>
        <dbReference type="Proteomes" id="UP000719766"/>
    </source>
</evidence>
<dbReference type="GeneID" id="64603952"/>
<dbReference type="EMBL" id="JABBWE010000019">
    <property type="protein sequence ID" value="KAG1796394.1"/>
    <property type="molecule type" value="Genomic_DNA"/>
</dbReference>
<proteinExistence type="predicted"/>
<keyword evidence="1" id="KW-0732">Signal</keyword>
<keyword evidence="3" id="KW-1185">Reference proteome</keyword>
<dbReference type="OrthoDB" id="2608547at2759"/>